<evidence type="ECO:0000256" key="1">
    <source>
        <dbReference type="ARBA" id="ARBA00005513"/>
    </source>
</evidence>
<dbReference type="Proteomes" id="UP001598130">
    <property type="component" value="Unassembled WGS sequence"/>
</dbReference>
<keyword evidence="3 13" id="KW-0138">CF(0)</keyword>
<dbReference type="PANTHER" id="PTHR33445">
    <property type="entry name" value="ATP SYNTHASE SUBUNIT B', CHLOROPLASTIC"/>
    <property type="match status" value="1"/>
</dbReference>
<feature type="region of interest" description="Disordered" evidence="16">
    <location>
        <begin position="120"/>
        <end position="146"/>
    </location>
</feature>
<evidence type="ECO:0000313" key="18">
    <source>
        <dbReference type="Proteomes" id="UP001598130"/>
    </source>
</evidence>
<dbReference type="HAMAP" id="MF_01398">
    <property type="entry name" value="ATP_synth_b_bprime"/>
    <property type="match status" value="1"/>
</dbReference>
<comment type="subunit">
    <text evidence="13">F-type ATPases have 2 components, F(1) - the catalytic core - and F(0) - the membrane proton channel. F(1) has five subunits: alpha(3), beta(3), gamma(1), delta(1), epsilon(1). F(0) has three main subunits: a(1), b(2) and c(10-14). The alpha and beta chains form an alternating ring which encloses part of the gamma chain. F(1) is attached to F(0) by a central stalk formed by the gamma and epsilon chains, while a peripheral stalk is formed by the delta and b chains.</text>
</comment>
<feature type="compositionally biased region" description="Low complexity" evidence="16">
    <location>
        <begin position="19"/>
        <end position="31"/>
    </location>
</feature>
<comment type="function">
    <text evidence="11">Component of the F(0) channel, it forms part of the peripheral stalk, linking F(1) to F(0). The b'-subunit is a diverged and duplicated form of b found in plants and photosynthetic bacteria.</text>
</comment>
<sequence length="204" mass="21292">MAAETTSPPTADLRDGHTAADAAPGHGPAGTTEVAAHGADSGGLPQFKFEYWGGQIVWLFLIFAVLYTLLAKVFVPRLRKIKDDRAATIAAAVTEARSVQAEAEAQAAAAQAEIAEAHSRSRRLASDAKTKAASDLATSQKAEDDRLQAQMDAAETRIRGLRDQAMTNVRGIAADTAQAIVEKLTGQKLSTAEVNAALAAQGAV</sequence>
<feature type="region of interest" description="Disordered" evidence="16">
    <location>
        <begin position="1"/>
        <end position="37"/>
    </location>
</feature>
<comment type="caution">
    <text evidence="17">The sequence shown here is derived from an EMBL/GenBank/DDBJ whole genome shotgun (WGS) entry which is preliminary data.</text>
</comment>
<keyword evidence="6 13" id="KW-1133">Transmembrane helix</keyword>
<keyword evidence="18" id="KW-1185">Reference proteome</keyword>
<dbReference type="PANTHER" id="PTHR33445:SF1">
    <property type="entry name" value="ATP SYNTHASE SUBUNIT B"/>
    <property type="match status" value="1"/>
</dbReference>
<keyword evidence="8 13" id="KW-0472">Membrane</keyword>
<evidence type="ECO:0000256" key="13">
    <source>
        <dbReference type="HAMAP-Rule" id="MF_01398"/>
    </source>
</evidence>
<keyword evidence="4 13" id="KW-0812">Transmembrane</keyword>
<feature type="coiled-coil region" evidence="15">
    <location>
        <begin position="93"/>
        <end position="120"/>
    </location>
</feature>
<comment type="similarity">
    <text evidence="1 13 14">Belongs to the ATPase B chain family.</text>
</comment>
<evidence type="ECO:0000256" key="3">
    <source>
        <dbReference type="ARBA" id="ARBA00022547"/>
    </source>
</evidence>
<keyword evidence="2 13" id="KW-0813">Transport</keyword>
<dbReference type="Pfam" id="PF00430">
    <property type="entry name" value="ATP-synt_B"/>
    <property type="match status" value="1"/>
</dbReference>
<keyword evidence="15" id="KW-0175">Coiled coil</keyword>
<evidence type="ECO:0000256" key="9">
    <source>
        <dbReference type="ARBA" id="ARBA00023310"/>
    </source>
</evidence>
<evidence type="ECO:0000313" key="17">
    <source>
        <dbReference type="EMBL" id="MFD3265683.1"/>
    </source>
</evidence>
<comment type="subcellular location">
    <subcellularLocation>
        <location evidence="13">Cell membrane</location>
        <topology evidence="13">Single-pass membrane protein</topology>
    </subcellularLocation>
    <subcellularLocation>
        <location evidence="12">Endomembrane system</location>
        <topology evidence="12">Single-pass membrane protein</topology>
    </subcellularLocation>
</comment>
<feature type="transmembrane region" description="Helical" evidence="13">
    <location>
        <begin position="56"/>
        <end position="75"/>
    </location>
</feature>
<dbReference type="RefSeq" id="WP_377371066.1">
    <property type="nucleotide sequence ID" value="NZ_JAOTJD010000037.1"/>
</dbReference>
<proteinExistence type="inferred from homology"/>
<evidence type="ECO:0000256" key="10">
    <source>
        <dbReference type="ARBA" id="ARBA00025198"/>
    </source>
</evidence>
<evidence type="ECO:0000256" key="11">
    <source>
        <dbReference type="ARBA" id="ARBA00025614"/>
    </source>
</evidence>
<dbReference type="EMBL" id="JAOTJD010000037">
    <property type="protein sequence ID" value="MFD3265683.1"/>
    <property type="molecule type" value="Genomic_DNA"/>
</dbReference>
<accession>A0ABW6CTP0</accession>
<evidence type="ECO:0000256" key="5">
    <source>
        <dbReference type="ARBA" id="ARBA00022781"/>
    </source>
</evidence>
<keyword evidence="9 13" id="KW-0066">ATP synthesis</keyword>
<feature type="compositionally biased region" description="Basic and acidic residues" evidence="16">
    <location>
        <begin position="120"/>
        <end position="132"/>
    </location>
</feature>
<evidence type="ECO:0000256" key="15">
    <source>
        <dbReference type="SAM" id="Coils"/>
    </source>
</evidence>
<dbReference type="InterPro" id="IPR002146">
    <property type="entry name" value="ATP_synth_b/b'su_bac/chlpt"/>
</dbReference>
<evidence type="ECO:0000256" key="6">
    <source>
        <dbReference type="ARBA" id="ARBA00022989"/>
    </source>
</evidence>
<keyword evidence="7 13" id="KW-0406">Ion transport</keyword>
<evidence type="ECO:0000256" key="8">
    <source>
        <dbReference type="ARBA" id="ARBA00023136"/>
    </source>
</evidence>
<dbReference type="InterPro" id="IPR050059">
    <property type="entry name" value="ATP_synthase_B_chain"/>
</dbReference>
<evidence type="ECO:0000256" key="16">
    <source>
        <dbReference type="SAM" id="MobiDB-lite"/>
    </source>
</evidence>
<organism evidence="17 18">
    <name type="scientific">Phenylobacterium ferrooxidans</name>
    <dbReference type="NCBI Taxonomy" id="2982689"/>
    <lineage>
        <taxon>Bacteria</taxon>
        <taxon>Pseudomonadati</taxon>
        <taxon>Pseudomonadota</taxon>
        <taxon>Alphaproteobacteria</taxon>
        <taxon>Caulobacterales</taxon>
        <taxon>Caulobacteraceae</taxon>
        <taxon>Phenylobacterium</taxon>
    </lineage>
</organism>
<comment type="function">
    <text evidence="10 13">F(1)F(0) ATP synthase produces ATP from ADP in the presence of a proton or sodium gradient. F-type ATPases consist of two structural domains, F(1) containing the extramembraneous catalytic core and F(0) containing the membrane proton channel, linked together by a central stalk and a peripheral stalk. During catalysis, ATP synthesis in the catalytic domain of F(1) is coupled via a rotary mechanism of the central stalk subunits to proton translocation.</text>
</comment>
<gene>
    <name evidence="13" type="primary">atpF</name>
    <name evidence="17" type="ORF">OCL97_17130</name>
</gene>
<evidence type="ECO:0000256" key="7">
    <source>
        <dbReference type="ARBA" id="ARBA00023065"/>
    </source>
</evidence>
<evidence type="ECO:0000256" key="2">
    <source>
        <dbReference type="ARBA" id="ARBA00022448"/>
    </source>
</evidence>
<reference evidence="17 18" key="1">
    <citation type="submission" date="2022-09" db="EMBL/GenBank/DDBJ databases">
        <title>New species of Phenylobacterium.</title>
        <authorList>
            <person name="Mieszkin S."/>
        </authorList>
    </citation>
    <scope>NUCLEOTIDE SEQUENCE [LARGE SCALE GENOMIC DNA]</scope>
    <source>
        <strain evidence="17 18">HK31-G</strain>
    </source>
</reference>
<keyword evidence="13" id="KW-1003">Cell membrane</keyword>
<keyword evidence="5 13" id="KW-0375">Hydrogen ion transport</keyword>
<evidence type="ECO:0000256" key="12">
    <source>
        <dbReference type="ARBA" id="ARBA00037847"/>
    </source>
</evidence>
<name>A0ABW6CTP0_9CAUL</name>
<protein>
    <recommendedName>
        <fullName evidence="13">ATP synthase subunit b</fullName>
    </recommendedName>
    <alternativeName>
        <fullName evidence="13">ATP synthase F(0) sector subunit b</fullName>
    </alternativeName>
    <alternativeName>
        <fullName evidence="13">ATPase subunit I</fullName>
    </alternativeName>
    <alternativeName>
        <fullName evidence="13">F-type ATPase subunit b</fullName>
        <shortName evidence="13">F-ATPase subunit b</shortName>
    </alternativeName>
</protein>
<evidence type="ECO:0000256" key="4">
    <source>
        <dbReference type="ARBA" id="ARBA00022692"/>
    </source>
</evidence>
<evidence type="ECO:0000256" key="14">
    <source>
        <dbReference type="RuleBase" id="RU003848"/>
    </source>
</evidence>